<evidence type="ECO:0000313" key="6">
    <source>
        <dbReference type="Proteomes" id="UP000498740"/>
    </source>
</evidence>
<dbReference type="SMART" id="SM00701">
    <property type="entry name" value="PGRP"/>
    <property type="match status" value="1"/>
</dbReference>
<dbReference type="PANTHER" id="PTHR11022:SF41">
    <property type="entry name" value="PEPTIDOGLYCAN-RECOGNITION PROTEIN LC-RELATED"/>
    <property type="match status" value="1"/>
</dbReference>
<evidence type="ECO:0000313" key="5">
    <source>
        <dbReference type="EMBL" id="GFN05188.1"/>
    </source>
</evidence>
<dbReference type="Pfam" id="PF01510">
    <property type="entry name" value="Amidase_2"/>
    <property type="match status" value="1"/>
</dbReference>
<dbReference type="SMART" id="SM00644">
    <property type="entry name" value="Ami_2"/>
    <property type="match status" value="1"/>
</dbReference>
<dbReference type="CDD" id="cd06583">
    <property type="entry name" value="PGRP"/>
    <property type="match status" value="1"/>
</dbReference>
<dbReference type="GO" id="GO:0008270">
    <property type="term" value="F:zinc ion binding"/>
    <property type="evidence" value="ECO:0007669"/>
    <property type="project" value="InterPro"/>
</dbReference>
<evidence type="ECO:0000259" key="3">
    <source>
        <dbReference type="SMART" id="SM00644"/>
    </source>
</evidence>
<dbReference type="InterPro" id="IPR002502">
    <property type="entry name" value="Amidase_domain"/>
</dbReference>
<evidence type="ECO:0000259" key="4">
    <source>
        <dbReference type="SMART" id="SM00701"/>
    </source>
</evidence>
<dbReference type="AlphaFoldDB" id="A0A7J0CS49"/>
<dbReference type="PANTHER" id="PTHR11022">
    <property type="entry name" value="PEPTIDOGLYCAN RECOGNITION PROTEIN"/>
    <property type="match status" value="1"/>
</dbReference>
<comment type="caution">
    <text evidence="5">The sequence shown here is derived from an EMBL/GenBank/DDBJ whole genome shotgun (WGS) entry which is preliminary data.</text>
</comment>
<accession>A0A7J0CS49</accession>
<evidence type="ECO:0000256" key="1">
    <source>
        <dbReference type="ARBA" id="ARBA00007553"/>
    </source>
</evidence>
<gene>
    <name evidence="5" type="ORF">Smic_37440</name>
</gene>
<dbReference type="Proteomes" id="UP000498740">
    <property type="component" value="Unassembled WGS sequence"/>
</dbReference>
<feature type="domain" description="Peptidoglycan recognition protein family" evidence="4">
    <location>
        <begin position="49"/>
        <end position="197"/>
    </location>
</feature>
<dbReference type="SUPFAM" id="SSF55846">
    <property type="entry name" value="N-acetylmuramoyl-L-alanine amidase-like"/>
    <property type="match status" value="1"/>
</dbReference>
<reference evidence="5 6" key="1">
    <citation type="submission" date="2020-05" db="EMBL/GenBank/DDBJ databases">
        <title>Whole genome shotgun sequence of Streptomyces microflavus NBRC 13062.</title>
        <authorList>
            <person name="Komaki H."/>
            <person name="Tamura T."/>
        </authorList>
    </citation>
    <scope>NUCLEOTIDE SEQUENCE [LARGE SCALE GENOMIC DNA]</scope>
    <source>
        <strain evidence="5 6">NBRC 13062</strain>
    </source>
</reference>
<proteinExistence type="inferred from homology"/>
<dbReference type="GO" id="GO:0008745">
    <property type="term" value="F:N-acetylmuramoyl-L-alanine amidase activity"/>
    <property type="evidence" value="ECO:0007669"/>
    <property type="project" value="InterPro"/>
</dbReference>
<organism evidence="5 6">
    <name type="scientific">Streptomyces microflavus</name>
    <name type="common">Streptomyces lipmanii</name>
    <dbReference type="NCBI Taxonomy" id="1919"/>
    <lineage>
        <taxon>Bacteria</taxon>
        <taxon>Bacillati</taxon>
        <taxon>Actinomycetota</taxon>
        <taxon>Actinomycetes</taxon>
        <taxon>Kitasatosporales</taxon>
        <taxon>Streptomycetaceae</taxon>
        <taxon>Streptomyces</taxon>
    </lineage>
</organism>
<dbReference type="EMBL" id="BLWD01000001">
    <property type="protein sequence ID" value="GFN05188.1"/>
    <property type="molecule type" value="Genomic_DNA"/>
</dbReference>
<name>A0A7J0CS49_STRMI</name>
<dbReference type="InterPro" id="IPR006619">
    <property type="entry name" value="PGRP_domain_met/bac"/>
</dbReference>
<feature type="domain" description="N-acetylmuramoyl-L-alanine amidase" evidence="3">
    <location>
        <begin position="63"/>
        <end position="225"/>
    </location>
</feature>
<comment type="similarity">
    <text evidence="1">Belongs to the N-acetylmuramoyl-L-alanine amidase 2 family.</text>
</comment>
<evidence type="ECO:0008006" key="7">
    <source>
        <dbReference type="Google" id="ProtNLM"/>
    </source>
</evidence>
<dbReference type="Gene3D" id="3.40.80.10">
    <property type="entry name" value="Peptidoglycan recognition protein-like"/>
    <property type="match status" value="1"/>
</dbReference>
<protein>
    <recommendedName>
        <fullName evidence="7">N-acetylmuramoyl-L-alanine amidase</fullName>
    </recommendedName>
</protein>
<evidence type="ECO:0000256" key="2">
    <source>
        <dbReference type="SAM" id="MobiDB-lite"/>
    </source>
</evidence>
<feature type="region of interest" description="Disordered" evidence="2">
    <location>
        <begin position="30"/>
        <end position="49"/>
    </location>
</feature>
<sequence length="259" mass="28324">MDSMWSRRIVLGTLSLLLVLLVFQDGPARDGQRRELATGPRPPRGLPQPAVVGRQEWRADEGLVRERPQYTGAAKAVFIHHTGNPNDYDCADAPELIRAVQADHVEKDGWDDIGYNFLVDRCGTIYEGRAGGIGRSVLGAHTKGFNADTVGIAAIGTFGEGTEVPKPMMDALVELTAWKLRPGVDPLATVELVSSNAESRFDEGQVARLNVISGHRDSYETRCPGDVLYGLLPELRERVARLRASAPGHAANSRLRPYF</sequence>
<dbReference type="InterPro" id="IPR036505">
    <property type="entry name" value="Amidase/PGRP_sf"/>
</dbReference>
<dbReference type="InterPro" id="IPR015510">
    <property type="entry name" value="PGRP"/>
</dbReference>
<dbReference type="GO" id="GO:0009253">
    <property type="term" value="P:peptidoglycan catabolic process"/>
    <property type="evidence" value="ECO:0007669"/>
    <property type="project" value="InterPro"/>
</dbReference>